<dbReference type="InterPro" id="IPR049503">
    <property type="entry name" value="AbiJ_NTD4"/>
</dbReference>
<dbReference type="RefSeq" id="WP_168959731.1">
    <property type="nucleotide sequence ID" value="NZ_CP098604.1"/>
</dbReference>
<evidence type="ECO:0000259" key="1">
    <source>
        <dbReference type="Pfam" id="PF18863"/>
    </source>
</evidence>
<organism evidence="2">
    <name type="scientific">Xanthomonas hortorum pv. pelargonii</name>
    <dbReference type="NCBI Taxonomy" id="453602"/>
    <lineage>
        <taxon>Bacteria</taxon>
        <taxon>Pseudomonadati</taxon>
        <taxon>Pseudomonadota</taxon>
        <taxon>Gammaproteobacteria</taxon>
        <taxon>Lysobacterales</taxon>
        <taxon>Lysobacteraceae</taxon>
        <taxon>Xanthomonas</taxon>
    </lineage>
</organism>
<proteinExistence type="predicted"/>
<reference evidence="4" key="2">
    <citation type="journal article" date="2020" name="Syst. Appl. Microbiol.">
        <title>Clarifying the taxonomy of the causal agent of bacterial leaf spot of lettuce through a polyphasic approach reveals that Xanthomonas cynarae Trebaol et al. 2000 emend. Timilsina et al. 2019 is a later heterotypic synonym of Xanthomonas hortorum Vauterin et al. 1995.</title>
        <authorList>
            <person name="Moriniere L."/>
            <person name="Burlet A."/>
            <person name="Rosenthal E.R."/>
            <person name="Nesme X."/>
            <person name="Portier P."/>
            <person name="Bull C.T."/>
            <person name="Lavire C."/>
            <person name="Fischer-Le Saux M."/>
            <person name="Bertolla F."/>
        </authorList>
    </citation>
    <scope>NUCLEOTIDE SEQUENCE [LARGE SCALE GENOMIC DNA]</scope>
    <source>
        <strain evidence="4">CFBP2533</strain>
    </source>
</reference>
<gene>
    <name evidence="2" type="ORF">CFBP2533_03730</name>
    <name evidence="3" type="ORF">E1J24_19805</name>
</gene>
<dbReference type="Proteomes" id="UP000548771">
    <property type="component" value="Unassembled WGS sequence"/>
</dbReference>
<dbReference type="EMBL" id="SMDX01000033">
    <property type="protein sequence ID" value="NMI24026.1"/>
    <property type="molecule type" value="Genomic_DNA"/>
</dbReference>
<accession>A0A6V7BLJ2</accession>
<evidence type="ECO:0000313" key="3">
    <source>
        <dbReference type="EMBL" id="NMI24026.1"/>
    </source>
</evidence>
<dbReference type="EMBL" id="LR828261">
    <property type="protein sequence ID" value="CAD0302462.1"/>
    <property type="molecule type" value="Genomic_DNA"/>
</dbReference>
<reference evidence="2" key="4">
    <citation type="submission" date="2020-07" db="EMBL/GenBank/DDBJ databases">
        <authorList>
            <person name="Pothier F. J."/>
        </authorList>
    </citation>
    <scope>NUCLEOTIDE SEQUENCE</scope>
    <source>
        <strain evidence="2">CFBP 2533</strain>
    </source>
</reference>
<evidence type="ECO:0000313" key="4">
    <source>
        <dbReference type="Proteomes" id="UP000548771"/>
    </source>
</evidence>
<dbReference type="Pfam" id="PF18863">
    <property type="entry name" value="AbiJ_NTD4"/>
    <property type="match status" value="1"/>
</dbReference>
<feature type="domain" description="HEPN AbiJ-N-terminal" evidence="1">
    <location>
        <begin position="8"/>
        <end position="146"/>
    </location>
</feature>
<protein>
    <recommendedName>
        <fullName evidence="1">HEPN AbiJ-N-terminal domain-containing protein</fullName>
    </recommendedName>
</protein>
<reference evidence="3" key="3">
    <citation type="journal article" date="2020" name="Syst. Appl. Microbiol.">
        <title>Clarifying the taxonomy of the causal agent of bacterial leaf spot of lettuce through a polyphasic approach reveals that Xanthomonas cynarae Trebaol et al. 2000 emend. Timilsina et al. 2019 is a later heterotypic synonym of Xanthomonas hortorum Vauterin et al. 1995.</title>
        <authorList>
            <person name="Moriniere L."/>
            <person name="Burlet A."/>
            <person name="Rosenthal E.R."/>
            <person name="Nesme X."/>
            <person name="Portier P."/>
            <person name="Bull C.T."/>
            <person name="Lavire C."/>
            <person name="Fischer-Le Saux M."/>
            <person name="Bertolla F."/>
        </authorList>
    </citation>
    <scope>NUCLEOTIDE SEQUENCE</scope>
    <source>
        <strain evidence="3">CFBP2533</strain>
    </source>
</reference>
<evidence type="ECO:0000313" key="2">
    <source>
        <dbReference type="EMBL" id="CAD0302455.1"/>
    </source>
</evidence>
<name>A0A6V7BLJ2_9XANT</name>
<sequence length="293" mass="33412">MVVQTKRRRFSARLKKRGPLIFDDAPLSLRVGYIKLLLPTYVGESRSTRIARREPLGIDEVHELFLARCRIDGDPHEWGECSSWEALTTHLKGSCWPQFFDFVELLAELLIEKDDHFSFDSPAKFEVYRIRLNDLLDEENIGWQMDAHGELKRKIRAMNRSISSANAALDSRFKSAREHYKRSLSYLLTHPVDEANSVREIISALESVIKVIAPKVATLGAGVKELRKRGDFNRWSLDIIEKLYAYSNDSPFVRHGHIDGVAPTRAEAEMIVQTALSMICYLIEVGGEGAERP</sequence>
<dbReference type="EMBL" id="LR828261">
    <property type="protein sequence ID" value="CAD0302455.1"/>
    <property type="molecule type" value="Genomic_DNA"/>
</dbReference>
<dbReference type="AlphaFoldDB" id="A0A6V7BLJ2"/>
<reference evidence="3" key="1">
    <citation type="submission" date="2019-03" db="EMBL/GenBank/DDBJ databases">
        <authorList>
            <person name="Moriniere L."/>
            <person name="Burlet A."/>
            <person name="Rosenthal E."/>
            <person name="Portier P."/>
            <person name="Lavire C."/>
            <person name="Nesme X."/>
            <person name="Bull C.T."/>
            <person name="Le Saux M."/>
            <person name="Bertolla F."/>
        </authorList>
    </citation>
    <scope>NUCLEOTIDE SEQUENCE</scope>
    <source>
        <strain evidence="3">CFBP2533</strain>
    </source>
</reference>